<dbReference type="InterPro" id="IPR000597">
    <property type="entry name" value="Ribosomal_uL3"/>
</dbReference>
<keyword evidence="5 10" id="KW-0699">rRNA-binding</keyword>
<evidence type="ECO:0000313" key="13">
    <source>
        <dbReference type="EMBL" id="ACS36899.1"/>
    </source>
</evidence>
<proteinExistence type="inferred from homology"/>
<evidence type="ECO:0000256" key="7">
    <source>
        <dbReference type="ARBA" id="ARBA00022980"/>
    </source>
</evidence>
<dbReference type="PANTHER" id="PTHR11229">
    <property type="entry name" value="50S RIBOSOMAL PROTEIN L3"/>
    <property type="match status" value="1"/>
</dbReference>
<dbReference type="PANTHER" id="PTHR11229:SF16">
    <property type="entry name" value="LARGE RIBOSOMAL SUBUNIT PROTEIN UL3C"/>
    <property type="match status" value="1"/>
</dbReference>
<dbReference type="Gene3D" id="3.30.160.810">
    <property type="match status" value="1"/>
</dbReference>
<evidence type="ECO:0000256" key="11">
    <source>
        <dbReference type="RuleBase" id="RU003905"/>
    </source>
</evidence>
<evidence type="ECO:0000256" key="3">
    <source>
        <dbReference type="ARBA" id="ARBA00006540"/>
    </source>
</evidence>
<keyword evidence="13" id="KW-0150">Chloroplast</keyword>
<evidence type="ECO:0000256" key="2">
    <source>
        <dbReference type="ARBA" id="ARBA00004229"/>
    </source>
</evidence>
<dbReference type="AlphaFoldDB" id="C6KIU3"/>
<protein>
    <recommendedName>
        <fullName evidence="9 10">Large ribosomal subunit protein uL3c</fullName>
    </recommendedName>
</protein>
<dbReference type="FunFam" id="3.30.160.810:FF:000001">
    <property type="entry name" value="50S ribosomal protein L3"/>
    <property type="match status" value="1"/>
</dbReference>
<comment type="subcellular location">
    <subcellularLocation>
        <location evidence="2 10">Plastid</location>
        <location evidence="2 10">Chloroplast</location>
    </subcellularLocation>
</comment>
<evidence type="ECO:0000256" key="1">
    <source>
        <dbReference type="ARBA" id="ARBA00002570"/>
    </source>
</evidence>
<dbReference type="GO" id="GO:0022625">
    <property type="term" value="C:cytosolic large ribosomal subunit"/>
    <property type="evidence" value="ECO:0007669"/>
    <property type="project" value="TreeGrafter"/>
</dbReference>
<evidence type="ECO:0000256" key="6">
    <source>
        <dbReference type="ARBA" id="ARBA00022884"/>
    </source>
</evidence>
<organism evidence="13">
    <name type="scientific">Aureoumbra lagunensis</name>
    <dbReference type="NCBI Taxonomy" id="44058"/>
    <lineage>
        <taxon>Eukaryota</taxon>
        <taxon>Sar</taxon>
        <taxon>Stramenopiles</taxon>
        <taxon>Ochrophyta</taxon>
        <taxon>Pelagophyceae</taxon>
        <taxon>Pelagomonadales</taxon>
        <taxon>Aureoumbra</taxon>
    </lineage>
</organism>
<dbReference type="InterPro" id="IPR019926">
    <property type="entry name" value="Ribosomal_uL3_CS"/>
</dbReference>
<name>C6KIU3_9STRA</name>
<dbReference type="Gene3D" id="2.40.30.10">
    <property type="entry name" value="Translation factors"/>
    <property type="match status" value="1"/>
</dbReference>
<dbReference type="PROSITE" id="PS00474">
    <property type="entry name" value="RIBOSOMAL_L3"/>
    <property type="match status" value="1"/>
</dbReference>
<gene>
    <name evidence="10 13" type="primary">rpl3</name>
    <name evidence="13" type="ORF">AulaCp011</name>
</gene>
<dbReference type="InterPro" id="IPR009000">
    <property type="entry name" value="Transl_B-barrel_sf"/>
</dbReference>
<dbReference type="GO" id="GO:0003735">
    <property type="term" value="F:structural constituent of ribosome"/>
    <property type="evidence" value="ECO:0007669"/>
    <property type="project" value="InterPro"/>
</dbReference>
<evidence type="ECO:0000256" key="4">
    <source>
        <dbReference type="ARBA" id="ARBA00011838"/>
    </source>
</evidence>
<dbReference type="GO" id="GO:0009507">
    <property type="term" value="C:chloroplast"/>
    <property type="evidence" value="ECO:0007669"/>
    <property type="project" value="UniProtKB-SubCell"/>
</dbReference>
<feature type="region of interest" description="Disordered" evidence="12">
    <location>
        <begin position="129"/>
        <end position="152"/>
    </location>
</feature>
<keyword evidence="13" id="KW-0934">Plastid</keyword>
<dbReference type="EMBL" id="GQ231542">
    <property type="protein sequence ID" value="ACS36899.1"/>
    <property type="molecule type" value="Genomic_DNA"/>
</dbReference>
<evidence type="ECO:0000256" key="5">
    <source>
        <dbReference type="ARBA" id="ARBA00022730"/>
    </source>
</evidence>
<dbReference type="HAMAP" id="MF_01325_B">
    <property type="entry name" value="Ribosomal_uL3_B"/>
    <property type="match status" value="1"/>
</dbReference>
<dbReference type="InterPro" id="IPR019927">
    <property type="entry name" value="Ribosomal_uL3_bac/org-type"/>
</dbReference>
<evidence type="ECO:0000256" key="10">
    <source>
        <dbReference type="HAMAP-Rule" id="MF_01325"/>
    </source>
</evidence>
<accession>C6KIU3</accession>
<comment type="similarity">
    <text evidence="3 10 11">Belongs to the universal ribosomal protein uL3 family.</text>
</comment>
<keyword evidence="8 10" id="KW-0687">Ribonucleoprotein</keyword>
<comment type="subunit">
    <text evidence="4 10">Part of the 50S ribosomal subunit.</text>
</comment>
<evidence type="ECO:0000256" key="8">
    <source>
        <dbReference type="ARBA" id="ARBA00023274"/>
    </source>
</evidence>
<keyword evidence="6 10" id="KW-0694">RNA-binding</keyword>
<keyword evidence="7 10" id="KW-0689">Ribosomal protein</keyword>
<sequence length="208" mass="22420">MPLGLLGNKIGMTQIVDERGNMVPVTILRAGPCIVTQIKTVEVDGYEAVQVGYNQVSSKFLTKPQIGHLEKVGVPLLRYLHEYRIDSTEQVTLGQTISVDMFKSGDLVDITGKTIGKGFAGLQKRHNFGRGPMTHGSKNHRAPGSIGAGTTPGRVYPGKKMAGHLGAKKVTIKKLKILFVDAENNLIVVLGSVPGKSGNLISLQPYKY</sequence>
<dbReference type="Pfam" id="PF00297">
    <property type="entry name" value="Ribosomal_L3"/>
    <property type="match status" value="1"/>
</dbReference>
<comment type="function">
    <text evidence="1 10">One of the primary rRNA binding proteins, it binds directly near the 3'-end of the 23S rRNA, where it nucleates assembly of the 50S subunit.</text>
</comment>
<dbReference type="GO" id="GO:0019843">
    <property type="term" value="F:rRNA binding"/>
    <property type="evidence" value="ECO:0007669"/>
    <property type="project" value="UniProtKB-UniRule"/>
</dbReference>
<dbReference type="GO" id="GO:0006412">
    <property type="term" value="P:translation"/>
    <property type="evidence" value="ECO:0007669"/>
    <property type="project" value="UniProtKB-UniRule"/>
</dbReference>
<reference evidence="13" key="1">
    <citation type="journal article" date="2010" name="J. Phycol.">
        <title>Analyses of the complete chloroplast genome sequences of two members of the pelagophyceae: Aureococcus anophagefferens CCMP1984 and Aureoumbra lagunensis CCMP1507.</title>
        <authorList>
            <person name="Ong H.C."/>
            <person name="Wilhelm S.W."/>
            <person name="Gobler C.J."/>
            <person name="Bullerjahn G."/>
            <person name="Jacobs M.A."/>
            <person name="McKay J."/>
            <person name="Sims E.H."/>
            <person name="Gillett W.G."/>
            <person name="Zhou Y."/>
            <person name="Haugen E."/>
            <person name="Rocap G."/>
            <person name="Cattolico R.A."/>
        </authorList>
    </citation>
    <scope>NUCLEOTIDE SEQUENCE</scope>
    <source>
        <strain evidence="13">CCMP 1507</strain>
    </source>
</reference>
<dbReference type="NCBIfam" id="TIGR03625">
    <property type="entry name" value="L3_bact"/>
    <property type="match status" value="1"/>
</dbReference>
<dbReference type="GeneID" id="8097390"/>
<evidence type="ECO:0000256" key="12">
    <source>
        <dbReference type="SAM" id="MobiDB-lite"/>
    </source>
</evidence>
<dbReference type="FunFam" id="2.40.30.10:FF:000065">
    <property type="entry name" value="50S ribosomal protein L3, chloroplastic"/>
    <property type="match status" value="1"/>
</dbReference>
<dbReference type="RefSeq" id="YP_003002187.1">
    <property type="nucleotide sequence ID" value="NC_012903.1"/>
</dbReference>
<geneLocation type="chloroplast" evidence="13"/>
<dbReference type="SUPFAM" id="SSF50447">
    <property type="entry name" value="Translation proteins"/>
    <property type="match status" value="1"/>
</dbReference>
<evidence type="ECO:0000256" key="9">
    <source>
        <dbReference type="ARBA" id="ARBA00035213"/>
    </source>
</evidence>